<dbReference type="PANTHER" id="PTHR42711">
    <property type="entry name" value="ABC TRANSPORTER ATP-BINDING PROTEIN"/>
    <property type="match status" value="1"/>
</dbReference>
<evidence type="ECO:0000313" key="12">
    <source>
        <dbReference type="Proteomes" id="UP000037247"/>
    </source>
</evidence>
<organism evidence="11 12">
    <name type="scientific">Gordonia jacobaea</name>
    <dbReference type="NCBI Taxonomy" id="122202"/>
    <lineage>
        <taxon>Bacteria</taxon>
        <taxon>Bacillati</taxon>
        <taxon>Actinomycetota</taxon>
        <taxon>Actinomycetes</taxon>
        <taxon>Mycobacteriales</taxon>
        <taxon>Gordoniaceae</taxon>
        <taxon>Gordonia</taxon>
    </lineage>
</organism>
<evidence type="ECO:0000256" key="8">
    <source>
        <dbReference type="ARBA" id="ARBA00023251"/>
    </source>
</evidence>
<evidence type="ECO:0000256" key="4">
    <source>
        <dbReference type="ARBA" id="ARBA00022741"/>
    </source>
</evidence>
<evidence type="ECO:0000256" key="9">
    <source>
        <dbReference type="ARBA" id="ARBA00049985"/>
    </source>
</evidence>
<comment type="caution">
    <text evidence="11">The sequence shown here is derived from an EMBL/GenBank/DDBJ whole genome shotgun (WGS) entry which is preliminary data.</text>
</comment>
<feature type="domain" description="ABC transporter" evidence="10">
    <location>
        <begin position="7"/>
        <end position="237"/>
    </location>
</feature>
<keyword evidence="3" id="KW-1003">Cell membrane</keyword>
<dbReference type="InterPro" id="IPR027417">
    <property type="entry name" value="P-loop_NTPase"/>
</dbReference>
<evidence type="ECO:0000256" key="1">
    <source>
        <dbReference type="ARBA" id="ARBA00004413"/>
    </source>
</evidence>
<dbReference type="Proteomes" id="UP000037247">
    <property type="component" value="Unassembled WGS sequence"/>
</dbReference>
<dbReference type="InterPro" id="IPR003593">
    <property type="entry name" value="AAA+_ATPase"/>
</dbReference>
<evidence type="ECO:0000256" key="2">
    <source>
        <dbReference type="ARBA" id="ARBA00022448"/>
    </source>
</evidence>
<evidence type="ECO:0000256" key="3">
    <source>
        <dbReference type="ARBA" id="ARBA00022475"/>
    </source>
</evidence>
<dbReference type="Gene3D" id="3.40.50.300">
    <property type="entry name" value="P-loop containing nucleotide triphosphate hydrolases"/>
    <property type="match status" value="1"/>
</dbReference>
<keyword evidence="8" id="KW-0046">Antibiotic resistance</keyword>
<dbReference type="PROSITE" id="PS00211">
    <property type="entry name" value="ABC_TRANSPORTER_1"/>
    <property type="match status" value="1"/>
</dbReference>
<evidence type="ECO:0000256" key="7">
    <source>
        <dbReference type="ARBA" id="ARBA00023136"/>
    </source>
</evidence>
<keyword evidence="7" id="KW-0472">Membrane</keyword>
<keyword evidence="12" id="KW-1185">Reference proteome</keyword>
<evidence type="ECO:0000313" key="11">
    <source>
        <dbReference type="EMBL" id="KNA90518.1"/>
    </source>
</evidence>
<dbReference type="PROSITE" id="PS50893">
    <property type="entry name" value="ABC_TRANSPORTER_2"/>
    <property type="match status" value="1"/>
</dbReference>
<dbReference type="SUPFAM" id="SSF52540">
    <property type="entry name" value="P-loop containing nucleoside triphosphate hydrolases"/>
    <property type="match status" value="1"/>
</dbReference>
<keyword evidence="4" id="KW-0547">Nucleotide-binding</keyword>
<name>A0ABR5IA67_9ACTN</name>
<dbReference type="PANTHER" id="PTHR42711:SF19">
    <property type="entry name" value="DOXORUBICIN RESISTANCE ATP-BINDING PROTEIN DRRA"/>
    <property type="match status" value="1"/>
</dbReference>
<accession>A0ABR5IA67</accession>
<evidence type="ECO:0000256" key="6">
    <source>
        <dbReference type="ARBA" id="ARBA00022967"/>
    </source>
</evidence>
<keyword evidence="2" id="KW-0813">Transport</keyword>
<evidence type="ECO:0000259" key="10">
    <source>
        <dbReference type="PROSITE" id="PS50893"/>
    </source>
</evidence>
<keyword evidence="5" id="KW-0067">ATP-binding</keyword>
<comment type="similarity">
    <text evidence="9">Belongs to the ABC transporter superfamily. Drug exporter-1 (DrugE1) (TC 3.A.1.105) family.</text>
</comment>
<proteinExistence type="inferred from homology"/>
<reference evidence="11 12" key="1">
    <citation type="submission" date="2015-05" db="EMBL/GenBank/DDBJ databases">
        <title>Draft genome sequence of the bacterium Gordonia jacobaea a new member of the Gordonia genus.</title>
        <authorList>
            <person name="Jimenez-Galisteo G."/>
            <person name="Dominguez A."/>
            <person name="Munoz E."/>
            <person name="Vinas M."/>
        </authorList>
    </citation>
    <scope>NUCLEOTIDE SEQUENCE [LARGE SCALE GENOMIC DNA]</scope>
    <source>
        <strain evidence="12">mv1</strain>
    </source>
</reference>
<evidence type="ECO:0000256" key="5">
    <source>
        <dbReference type="ARBA" id="ARBA00022840"/>
    </source>
</evidence>
<sequence length="316" mass="33743">MLPTIAIEADSLGKKFGNVNAVSDISLSIPTGSVCGLLGANGAGKTTTVRMLATLIRPDSGSARIFGRDVVRQATAVRSMIAVTGQYASLDEDLTAEQNLELFATLRGFGRRAARSRAHELIEQFGLSHAASRPVSGFSGGMRRRLDIATSLISAPPLLFLDEPTTGLDPTTRTQMWAVVRDLVDNGTTVLLTTQYLDEADKLSDSIVLIDGGRVVAEGTARSLKERIGTRTLHVQLEDRSRMREAAEIMGATLSADVVQIPAEGALSAITSEPGRAAYAVSQLESAGIEVADFSFQRPTLDDVFFAMTTRESART</sequence>
<dbReference type="InterPro" id="IPR017871">
    <property type="entry name" value="ABC_transporter-like_CS"/>
</dbReference>
<dbReference type="Pfam" id="PF00005">
    <property type="entry name" value="ABC_tran"/>
    <property type="match status" value="1"/>
</dbReference>
<dbReference type="EMBL" id="LDTZ01000019">
    <property type="protein sequence ID" value="KNA90518.1"/>
    <property type="molecule type" value="Genomic_DNA"/>
</dbReference>
<protein>
    <submittedName>
        <fullName evidence="11">ABC transporter</fullName>
    </submittedName>
</protein>
<dbReference type="InterPro" id="IPR050763">
    <property type="entry name" value="ABC_transporter_ATP-binding"/>
</dbReference>
<gene>
    <name evidence="11" type="ORF">ABW18_15610</name>
</gene>
<dbReference type="InterPro" id="IPR005894">
    <property type="entry name" value="DrrA"/>
</dbReference>
<dbReference type="SMART" id="SM00382">
    <property type="entry name" value="AAA"/>
    <property type="match status" value="1"/>
</dbReference>
<dbReference type="NCBIfam" id="TIGR01188">
    <property type="entry name" value="drrA"/>
    <property type="match status" value="1"/>
</dbReference>
<comment type="subcellular location">
    <subcellularLocation>
        <location evidence="1">Cell membrane</location>
        <topology evidence="1">Peripheral membrane protein</topology>
        <orientation evidence="1">Cytoplasmic side</orientation>
    </subcellularLocation>
</comment>
<keyword evidence="6" id="KW-1278">Translocase</keyword>
<dbReference type="InterPro" id="IPR003439">
    <property type="entry name" value="ABC_transporter-like_ATP-bd"/>
</dbReference>